<evidence type="ECO:0000313" key="3">
    <source>
        <dbReference type="Proteomes" id="UP001367508"/>
    </source>
</evidence>
<feature type="chain" id="PRO_5042911191" description="Secreted protein" evidence="1">
    <location>
        <begin position="24"/>
        <end position="82"/>
    </location>
</feature>
<feature type="signal peptide" evidence="1">
    <location>
        <begin position="1"/>
        <end position="23"/>
    </location>
</feature>
<proteinExistence type="predicted"/>
<dbReference type="EMBL" id="JAYMYQ010000009">
    <property type="protein sequence ID" value="KAK7312169.1"/>
    <property type="molecule type" value="Genomic_DNA"/>
</dbReference>
<evidence type="ECO:0000313" key="2">
    <source>
        <dbReference type="EMBL" id="KAK7312169.1"/>
    </source>
</evidence>
<dbReference type="Proteomes" id="UP001367508">
    <property type="component" value="Unassembled WGS sequence"/>
</dbReference>
<comment type="caution">
    <text evidence="2">The sequence shown here is derived from an EMBL/GenBank/DDBJ whole genome shotgun (WGS) entry which is preliminary data.</text>
</comment>
<gene>
    <name evidence="2" type="ORF">VNO77_35837</name>
</gene>
<protein>
    <recommendedName>
        <fullName evidence="4">Secreted protein</fullName>
    </recommendedName>
</protein>
<evidence type="ECO:0008006" key="4">
    <source>
        <dbReference type="Google" id="ProtNLM"/>
    </source>
</evidence>
<keyword evidence="3" id="KW-1185">Reference proteome</keyword>
<keyword evidence="1" id="KW-0732">Signal</keyword>
<reference evidence="2 3" key="1">
    <citation type="submission" date="2024-01" db="EMBL/GenBank/DDBJ databases">
        <title>The genomes of 5 underutilized Papilionoideae crops provide insights into root nodulation and disease resistanc.</title>
        <authorList>
            <person name="Jiang F."/>
        </authorList>
    </citation>
    <scope>NUCLEOTIDE SEQUENCE [LARGE SCALE GENOMIC DNA]</scope>
    <source>
        <strain evidence="2">LVBAO_FW01</strain>
        <tissue evidence="2">Leaves</tissue>
    </source>
</reference>
<organism evidence="2 3">
    <name type="scientific">Canavalia gladiata</name>
    <name type="common">Sword bean</name>
    <name type="synonym">Dolichos gladiatus</name>
    <dbReference type="NCBI Taxonomy" id="3824"/>
    <lineage>
        <taxon>Eukaryota</taxon>
        <taxon>Viridiplantae</taxon>
        <taxon>Streptophyta</taxon>
        <taxon>Embryophyta</taxon>
        <taxon>Tracheophyta</taxon>
        <taxon>Spermatophyta</taxon>
        <taxon>Magnoliopsida</taxon>
        <taxon>eudicotyledons</taxon>
        <taxon>Gunneridae</taxon>
        <taxon>Pentapetalae</taxon>
        <taxon>rosids</taxon>
        <taxon>fabids</taxon>
        <taxon>Fabales</taxon>
        <taxon>Fabaceae</taxon>
        <taxon>Papilionoideae</taxon>
        <taxon>50 kb inversion clade</taxon>
        <taxon>NPAAA clade</taxon>
        <taxon>indigoferoid/millettioid clade</taxon>
        <taxon>Phaseoleae</taxon>
        <taxon>Canavalia</taxon>
    </lineage>
</organism>
<evidence type="ECO:0000256" key="1">
    <source>
        <dbReference type="SAM" id="SignalP"/>
    </source>
</evidence>
<accession>A0AAN9PW92</accession>
<dbReference type="AlphaFoldDB" id="A0AAN9PW92"/>
<sequence>MAASTGSHPLHVLLFSLWGLVCHRRPTKQREPHAFRSFDFSDLFPIGLVKVRVPVTAYYRHNKQSTVAFPWAYHFIGTLIPL</sequence>
<name>A0AAN9PW92_CANGL</name>